<proteinExistence type="predicted"/>
<name>A0A0K8P2M5_PISS1</name>
<protein>
    <recommendedName>
        <fullName evidence="3">DUF2889 domain-containing protein</fullName>
    </recommendedName>
</protein>
<keyword evidence="2" id="KW-1185">Reference proteome</keyword>
<dbReference type="OrthoDB" id="6862397at2"/>
<accession>A0A0K8P2M5</accession>
<dbReference type="Pfam" id="PF11136">
    <property type="entry name" value="DUF2889"/>
    <property type="match status" value="1"/>
</dbReference>
<dbReference type="STRING" id="1547922.ISF6_2270"/>
<evidence type="ECO:0008006" key="3">
    <source>
        <dbReference type="Google" id="ProtNLM"/>
    </source>
</evidence>
<reference evidence="2" key="1">
    <citation type="submission" date="2015-07" db="EMBL/GenBank/DDBJ databases">
        <title>Discovery of a poly(ethylene terephthalate assimilation.</title>
        <authorList>
            <person name="Yoshida S."/>
            <person name="Hiraga K."/>
            <person name="Takehana T."/>
            <person name="Taniguchi I."/>
            <person name="Yamaji H."/>
            <person name="Maeda Y."/>
            <person name="Toyohara K."/>
            <person name="Miyamoto K."/>
            <person name="Kimura Y."/>
            <person name="Oda K."/>
        </authorList>
    </citation>
    <scope>NUCLEOTIDE SEQUENCE [LARGE SCALE GENOMIC DNA]</scope>
    <source>
        <strain evidence="2">NBRC 110686 / TISTR 2288 / 201-F6</strain>
    </source>
</reference>
<comment type="caution">
    <text evidence="1">The sequence shown here is derived from an EMBL/GenBank/DDBJ whole genome shotgun (WGS) entry which is preliminary data.</text>
</comment>
<dbReference type="InterPro" id="IPR021312">
    <property type="entry name" value="DUF2889"/>
</dbReference>
<dbReference type="EMBL" id="BBYR01000035">
    <property type="protein sequence ID" value="GAP36430.1"/>
    <property type="molecule type" value="Genomic_DNA"/>
</dbReference>
<dbReference type="AlphaFoldDB" id="A0A0K8P2M5"/>
<sequence>MALPPASPHRQLRHRRTLDVQVYDRGDGHWEVDARLSDVKTRDVRLANGIRAAGEPIHDMQLRLVIDEQMNILEAGSEGTWLPYPGQCDQHGEAYGRLVGLNLMRGFRREVQARVGGLQGCTHLTELAQVLPTAVIQAFAGDVIDTLGDGQHQPFQLDRCHALRTDGPAVLQHYPRWYRRPADAAEAPAHADRSGADTPA</sequence>
<dbReference type="RefSeq" id="WP_157548907.1">
    <property type="nucleotide sequence ID" value="NZ_BBYR01000035.1"/>
</dbReference>
<gene>
    <name evidence="1" type="ORF">ISF6_2270</name>
</gene>
<evidence type="ECO:0000313" key="2">
    <source>
        <dbReference type="Proteomes" id="UP000037660"/>
    </source>
</evidence>
<organism evidence="1 2">
    <name type="scientific">Piscinibacter sakaiensis</name>
    <name type="common">Ideonella sakaiensis</name>
    <dbReference type="NCBI Taxonomy" id="1547922"/>
    <lineage>
        <taxon>Bacteria</taxon>
        <taxon>Pseudomonadati</taxon>
        <taxon>Pseudomonadota</taxon>
        <taxon>Betaproteobacteria</taxon>
        <taxon>Burkholderiales</taxon>
        <taxon>Sphaerotilaceae</taxon>
        <taxon>Piscinibacter</taxon>
    </lineage>
</organism>
<dbReference type="Proteomes" id="UP000037660">
    <property type="component" value="Unassembled WGS sequence"/>
</dbReference>
<evidence type="ECO:0000313" key="1">
    <source>
        <dbReference type="EMBL" id="GAP36430.1"/>
    </source>
</evidence>
<reference evidence="1 2" key="2">
    <citation type="journal article" date="2016" name="Science">
        <title>A bacterium that degrades and assimilates poly(ethylene terephthalate).</title>
        <authorList>
            <person name="Yoshida S."/>
            <person name="Hiraga K."/>
            <person name="Takehana T."/>
            <person name="Taniguchi I."/>
            <person name="Yamaji H."/>
            <person name="Maeda Y."/>
            <person name="Toyohara K."/>
            <person name="Miyamoto K."/>
            <person name="Kimura Y."/>
            <person name="Oda K."/>
        </authorList>
    </citation>
    <scope>NUCLEOTIDE SEQUENCE [LARGE SCALE GENOMIC DNA]</scope>
    <source>
        <strain evidence="2">NBRC 110686 / TISTR 2288 / 201-F6</strain>
    </source>
</reference>